<dbReference type="RefSeq" id="XP_002681734.1">
    <property type="nucleotide sequence ID" value="XM_002681688.1"/>
</dbReference>
<protein>
    <submittedName>
        <fullName evidence="2">Predicted protein</fullName>
    </submittedName>
</protein>
<accession>D2V248</accession>
<name>D2V248_NAEGR</name>
<organism evidence="3">
    <name type="scientific">Naegleria gruberi</name>
    <name type="common">Amoeba</name>
    <dbReference type="NCBI Taxonomy" id="5762"/>
    <lineage>
        <taxon>Eukaryota</taxon>
        <taxon>Discoba</taxon>
        <taxon>Heterolobosea</taxon>
        <taxon>Tetramitia</taxon>
        <taxon>Eutetramitia</taxon>
        <taxon>Vahlkampfiidae</taxon>
        <taxon>Naegleria</taxon>
    </lineage>
</organism>
<dbReference type="CDD" id="cd03457">
    <property type="entry name" value="intradiol_dioxygenase_like"/>
    <property type="match status" value="1"/>
</dbReference>
<dbReference type="GO" id="GO:0016702">
    <property type="term" value="F:oxidoreductase activity, acting on single donors with incorporation of molecular oxygen, incorporation of two atoms of oxygen"/>
    <property type="evidence" value="ECO:0007669"/>
    <property type="project" value="InterPro"/>
</dbReference>
<evidence type="ECO:0000313" key="2">
    <source>
        <dbReference type="EMBL" id="EFC48990.1"/>
    </source>
</evidence>
<reference evidence="2 3" key="1">
    <citation type="journal article" date="2010" name="Cell">
        <title>The genome of Naegleria gruberi illuminates early eukaryotic versatility.</title>
        <authorList>
            <person name="Fritz-Laylin L.K."/>
            <person name="Prochnik S.E."/>
            <person name="Ginger M.L."/>
            <person name="Dacks J.B."/>
            <person name="Carpenter M.L."/>
            <person name="Field M.C."/>
            <person name="Kuo A."/>
            <person name="Paredez A."/>
            <person name="Chapman J."/>
            <person name="Pham J."/>
            <person name="Shu S."/>
            <person name="Neupane R."/>
            <person name="Cipriano M."/>
            <person name="Mancuso J."/>
            <person name="Tu H."/>
            <person name="Salamov A."/>
            <person name="Lindquist E."/>
            <person name="Shapiro H."/>
            <person name="Lucas S."/>
            <person name="Grigoriev I.V."/>
            <person name="Cande W.Z."/>
            <person name="Fulton C."/>
            <person name="Rokhsar D.S."/>
            <person name="Dawson S.C."/>
        </authorList>
    </citation>
    <scope>NUCLEOTIDE SEQUENCE [LARGE SCALE GENOMIC DNA]</scope>
    <source>
        <strain evidence="2 3">NEG-M</strain>
    </source>
</reference>
<dbReference type="OMA" id="WHGHNTT"/>
<dbReference type="Gene3D" id="2.60.130.10">
    <property type="entry name" value="Aromatic compound dioxygenase"/>
    <property type="match status" value="1"/>
</dbReference>
<evidence type="ECO:0000313" key="3">
    <source>
        <dbReference type="Proteomes" id="UP000006671"/>
    </source>
</evidence>
<gene>
    <name evidence="2" type="ORF">NAEGRDRAFT_62877</name>
</gene>
<dbReference type="STRING" id="5762.D2V248"/>
<dbReference type="VEuPathDB" id="AmoebaDB:NAEGRDRAFT_62877"/>
<keyword evidence="3" id="KW-1185">Reference proteome</keyword>
<dbReference type="Proteomes" id="UP000006671">
    <property type="component" value="Unassembled WGS sequence"/>
</dbReference>
<dbReference type="KEGG" id="ngr:NAEGRDRAFT_62877"/>
<keyword evidence="1" id="KW-0732">Signal</keyword>
<dbReference type="PANTHER" id="PTHR34315:SF1">
    <property type="entry name" value="INTRADIOL RING-CLEAVAGE DIOXYGENASES DOMAIN-CONTAINING PROTEIN-RELATED"/>
    <property type="match status" value="1"/>
</dbReference>
<dbReference type="eggNOG" id="ENOG502QWMN">
    <property type="taxonomic scope" value="Eukaryota"/>
</dbReference>
<proteinExistence type="predicted"/>
<dbReference type="AlphaFoldDB" id="D2V248"/>
<dbReference type="InterPro" id="IPR015889">
    <property type="entry name" value="Intradiol_dOase_core"/>
</dbReference>
<sequence>MHSLTITRFLMFLLVSSIIASTCYGHGPKRYITPKDIVKRGSLTCIASPSETEGPYFVSGMPYRADITESKSGFPIHLYITILDLATCLPTKQNVTVEIWHCDYLGIYSHYEEASKNYANPKTDTNTYFRGKQFTNSSAVAYFKTIYPGWYTGRDNHIHVRIWQDSTLLLTSQFSFNDSMTDAVAKVSPYTSNTNQRTSLSTDSVFKDNGVLGMLTLKQISSSDISAGFYAYVEMGVSMNGTTASEGNSLSGNVNVMVLMALLASFLFW</sequence>
<evidence type="ECO:0000256" key="1">
    <source>
        <dbReference type="SAM" id="SignalP"/>
    </source>
</evidence>
<dbReference type="InParanoid" id="D2V248"/>
<feature type="signal peptide" evidence="1">
    <location>
        <begin position="1"/>
        <end position="25"/>
    </location>
</feature>
<dbReference type="SUPFAM" id="SSF49482">
    <property type="entry name" value="Aromatic compound dioxygenase"/>
    <property type="match status" value="1"/>
</dbReference>
<dbReference type="GO" id="GO:0005506">
    <property type="term" value="F:iron ion binding"/>
    <property type="evidence" value="ECO:0007669"/>
    <property type="project" value="InterPro"/>
</dbReference>
<dbReference type="GeneID" id="8862363"/>
<dbReference type="EMBL" id="GG738849">
    <property type="protein sequence ID" value="EFC48990.1"/>
    <property type="molecule type" value="Genomic_DNA"/>
</dbReference>
<feature type="chain" id="PRO_5003037760" evidence="1">
    <location>
        <begin position="26"/>
        <end position="269"/>
    </location>
</feature>
<dbReference type="PANTHER" id="PTHR34315">
    <property type="match status" value="1"/>
</dbReference>
<dbReference type="OrthoDB" id="10021862at2759"/>